<keyword evidence="2" id="KW-1133">Transmembrane helix</keyword>
<reference evidence="3" key="1">
    <citation type="submission" date="2022-12" db="EMBL/GenBank/DDBJ databases">
        <title>Jiella pelagia sp. nov., isolated from phosphonate enriched culture of Northwest Pacific surface seawater.</title>
        <authorList>
            <person name="Shin D.Y."/>
            <person name="Hwang C.Y."/>
        </authorList>
    </citation>
    <scope>NUCLEOTIDE SEQUENCE</scope>
    <source>
        <strain evidence="3">HL-NP1</strain>
    </source>
</reference>
<evidence type="ECO:0000256" key="2">
    <source>
        <dbReference type="SAM" id="Phobius"/>
    </source>
</evidence>
<proteinExistence type="predicted"/>
<name>A0ABY7C322_9HYPH</name>
<evidence type="ECO:0008006" key="5">
    <source>
        <dbReference type="Google" id="ProtNLM"/>
    </source>
</evidence>
<evidence type="ECO:0000256" key="1">
    <source>
        <dbReference type="SAM" id="MobiDB-lite"/>
    </source>
</evidence>
<keyword evidence="4" id="KW-1185">Reference proteome</keyword>
<keyword evidence="2" id="KW-0472">Membrane</keyword>
<dbReference type="EMBL" id="CP114029">
    <property type="protein sequence ID" value="WAP69163.1"/>
    <property type="molecule type" value="Genomic_DNA"/>
</dbReference>
<sequence>MKPARTNGARQRRAADRVPRDGLITAAFLIALMAIGAFAVHQSFELRRALADNDAIRALSLGRSVPLRDGAPGPLLLAAATQMLSRDDLTAAEALAPRIQTAGDPKIQAAFLYALANARMRAGFELIEANDIDEATVTIRLAQEDYRRAMRLVPDDFDVKVNFDLASRLVRVFPRPAIEPEEDGKRPRDVWTDLPGVPRGLP</sequence>
<dbReference type="Proteomes" id="UP001164020">
    <property type="component" value="Chromosome"/>
</dbReference>
<evidence type="ECO:0000313" key="3">
    <source>
        <dbReference type="EMBL" id="WAP69163.1"/>
    </source>
</evidence>
<dbReference type="RefSeq" id="WP_268881604.1">
    <property type="nucleotide sequence ID" value="NZ_CP114029.1"/>
</dbReference>
<keyword evidence="2" id="KW-0812">Transmembrane</keyword>
<protein>
    <recommendedName>
        <fullName evidence="5">MxaK protein</fullName>
    </recommendedName>
</protein>
<accession>A0ABY7C322</accession>
<gene>
    <name evidence="3" type="ORF">OH818_02245</name>
</gene>
<feature type="transmembrane region" description="Helical" evidence="2">
    <location>
        <begin position="21"/>
        <end position="40"/>
    </location>
</feature>
<feature type="region of interest" description="Disordered" evidence="1">
    <location>
        <begin position="180"/>
        <end position="202"/>
    </location>
</feature>
<organism evidence="3 4">
    <name type="scientific">Jiella pelagia</name>
    <dbReference type="NCBI Taxonomy" id="2986949"/>
    <lineage>
        <taxon>Bacteria</taxon>
        <taxon>Pseudomonadati</taxon>
        <taxon>Pseudomonadota</taxon>
        <taxon>Alphaproteobacteria</taxon>
        <taxon>Hyphomicrobiales</taxon>
        <taxon>Aurantimonadaceae</taxon>
        <taxon>Jiella</taxon>
    </lineage>
</organism>
<evidence type="ECO:0000313" key="4">
    <source>
        <dbReference type="Proteomes" id="UP001164020"/>
    </source>
</evidence>